<evidence type="ECO:0000313" key="3">
    <source>
        <dbReference type="Proteomes" id="UP001597361"/>
    </source>
</evidence>
<evidence type="ECO:0000313" key="2">
    <source>
        <dbReference type="EMBL" id="MFD2033620.1"/>
    </source>
</evidence>
<protein>
    <submittedName>
        <fullName evidence="2">Uncharacterized protein</fullName>
    </submittedName>
</protein>
<dbReference type="RefSeq" id="WP_376883197.1">
    <property type="nucleotide sequence ID" value="NZ_JBHUHR010000005.1"/>
</dbReference>
<reference evidence="3" key="1">
    <citation type="journal article" date="2019" name="Int. J. Syst. Evol. Microbiol.">
        <title>The Global Catalogue of Microorganisms (GCM) 10K type strain sequencing project: providing services to taxonomists for standard genome sequencing and annotation.</title>
        <authorList>
            <consortium name="The Broad Institute Genomics Platform"/>
            <consortium name="The Broad Institute Genome Sequencing Center for Infectious Disease"/>
            <person name="Wu L."/>
            <person name="Ma J."/>
        </authorList>
    </citation>
    <scope>NUCLEOTIDE SEQUENCE [LARGE SCALE GENOMIC DNA]</scope>
    <source>
        <strain evidence="3">CGMCC 1.15180</strain>
    </source>
</reference>
<keyword evidence="1" id="KW-0812">Transmembrane</keyword>
<evidence type="ECO:0000256" key="1">
    <source>
        <dbReference type="SAM" id="Phobius"/>
    </source>
</evidence>
<organism evidence="2 3">
    <name type="scientific">Belliella marina</name>
    <dbReference type="NCBI Taxonomy" id="1644146"/>
    <lineage>
        <taxon>Bacteria</taxon>
        <taxon>Pseudomonadati</taxon>
        <taxon>Bacteroidota</taxon>
        <taxon>Cytophagia</taxon>
        <taxon>Cytophagales</taxon>
        <taxon>Cyclobacteriaceae</taxon>
        <taxon>Belliella</taxon>
    </lineage>
</organism>
<keyword evidence="3" id="KW-1185">Reference proteome</keyword>
<feature type="transmembrane region" description="Helical" evidence="1">
    <location>
        <begin position="66"/>
        <end position="86"/>
    </location>
</feature>
<gene>
    <name evidence="2" type="ORF">ACFSKL_02400</name>
</gene>
<proteinExistence type="predicted"/>
<comment type="caution">
    <text evidence="2">The sequence shown here is derived from an EMBL/GenBank/DDBJ whole genome shotgun (WGS) entry which is preliminary data.</text>
</comment>
<sequence length="111" mass="12996">MIVFLLLSFAWIAFRYWGLHKKYKNYASYFAHNQLYAFMNLGINFCIQGHFFLYRKDEALENTFGQAFLGGLTLVISLLFIGILILPRVLDRNISDTEKLIEIYGESEKTK</sequence>
<accession>A0ABW4VJD7</accession>
<keyword evidence="1" id="KW-0472">Membrane</keyword>
<keyword evidence="1" id="KW-1133">Transmembrane helix</keyword>
<dbReference type="EMBL" id="JBHUHR010000005">
    <property type="protein sequence ID" value="MFD2033620.1"/>
    <property type="molecule type" value="Genomic_DNA"/>
</dbReference>
<feature type="transmembrane region" description="Helical" evidence="1">
    <location>
        <begin position="35"/>
        <end position="54"/>
    </location>
</feature>
<name>A0ABW4VJD7_9BACT</name>
<dbReference type="Proteomes" id="UP001597361">
    <property type="component" value="Unassembled WGS sequence"/>
</dbReference>